<dbReference type="PANTHER" id="PTHR19959:SF119">
    <property type="entry name" value="FUNGAL LIPASE-LIKE DOMAIN-CONTAINING PROTEIN"/>
    <property type="match status" value="1"/>
</dbReference>
<evidence type="ECO:0000313" key="3">
    <source>
        <dbReference type="Proteomes" id="UP000054477"/>
    </source>
</evidence>
<dbReference type="HOGENOM" id="CLU_001305_0_1_1"/>
<feature type="domain" description="CHAT" evidence="1">
    <location>
        <begin position="688"/>
        <end position="951"/>
    </location>
</feature>
<dbReference type="InterPro" id="IPR024983">
    <property type="entry name" value="CHAT_dom"/>
</dbReference>
<dbReference type="OrthoDB" id="3261813at2759"/>
<dbReference type="SUPFAM" id="SSF48452">
    <property type="entry name" value="TPR-like"/>
    <property type="match status" value="2"/>
</dbReference>
<evidence type="ECO:0000259" key="1">
    <source>
        <dbReference type="Pfam" id="PF12770"/>
    </source>
</evidence>
<dbReference type="EMBL" id="KN838760">
    <property type="protein sequence ID" value="KIJ95338.1"/>
    <property type="molecule type" value="Genomic_DNA"/>
</dbReference>
<accession>A0A0C9X272</accession>
<organism evidence="2 3">
    <name type="scientific">Laccaria amethystina LaAM-08-1</name>
    <dbReference type="NCBI Taxonomy" id="1095629"/>
    <lineage>
        <taxon>Eukaryota</taxon>
        <taxon>Fungi</taxon>
        <taxon>Dikarya</taxon>
        <taxon>Basidiomycota</taxon>
        <taxon>Agaricomycotina</taxon>
        <taxon>Agaricomycetes</taxon>
        <taxon>Agaricomycetidae</taxon>
        <taxon>Agaricales</taxon>
        <taxon>Agaricineae</taxon>
        <taxon>Hydnangiaceae</taxon>
        <taxon>Laccaria</taxon>
    </lineage>
</organism>
<reference evidence="3" key="2">
    <citation type="submission" date="2015-01" db="EMBL/GenBank/DDBJ databases">
        <title>Evolutionary Origins and Diversification of the Mycorrhizal Mutualists.</title>
        <authorList>
            <consortium name="DOE Joint Genome Institute"/>
            <consortium name="Mycorrhizal Genomics Consortium"/>
            <person name="Kohler A."/>
            <person name="Kuo A."/>
            <person name="Nagy L.G."/>
            <person name="Floudas D."/>
            <person name="Copeland A."/>
            <person name="Barry K.W."/>
            <person name="Cichocki N."/>
            <person name="Veneault-Fourrey C."/>
            <person name="LaButti K."/>
            <person name="Lindquist E.A."/>
            <person name="Lipzen A."/>
            <person name="Lundell T."/>
            <person name="Morin E."/>
            <person name="Murat C."/>
            <person name="Riley R."/>
            <person name="Ohm R."/>
            <person name="Sun H."/>
            <person name="Tunlid A."/>
            <person name="Henrissat B."/>
            <person name="Grigoriev I.V."/>
            <person name="Hibbett D.S."/>
            <person name="Martin F."/>
        </authorList>
    </citation>
    <scope>NUCLEOTIDE SEQUENCE [LARGE SCALE GENOMIC DNA]</scope>
    <source>
        <strain evidence="3">LaAM-08-1</strain>
    </source>
</reference>
<dbReference type="InterPro" id="IPR011990">
    <property type="entry name" value="TPR-like_helical_dom_sf"/>
</dbReference>
<dbReference type="PANTHER" id="PTHR19959">
    <property type="entry name" value="KINESIN LIGHT CHAIN"/>
    <property type="match status" value="1"/>
</dbReference>
<protein>
    <recommendedName>
        <fullName evidence="1">CHAT domain-containing protein</fullName>
    </recommendedName>
</protein>
<dbReference type="Pfam" id="PF12770">
    <property type="entry name" value="CHAT"/>
    <property type="match status" value="1"/>
</dbReference>
<dbReference type="STRING" id="1095629.A0A0C9X272"/>
<reference evidence="2 3" key="1">
    <citation type="submission" date="2014-04" db="EMBL/GenBank/DDBJ databases">
        <authorList>
            <consortium name="DOE Joint Genome Institute"/>
            <person name="Kuo A."/>
            <person name="Kohler A."/>
            <person name="Nagy L.G."/>
            <person name="Floudas D."/>
            <person name="Copeland A."/>
            <person name="Barry K.W."/>
            <person name="Cichocki N."/>
            <person name="Veneault-Fourrey C."/>
            <person name="LaButti K."/>
            <person name="Lindquist E.A."/>
            <person name="Lipzen A."/>
            <person name="Lundell T."/>
            <person name="Morin E."/>
            <person name="Murat C."/>
            <person name="Sun H."/>
            <person name="Tunlid A."/>
            <person name="Henrissat B."/>
            <person name="Grigoriev I.V."/>
            <person name="Hibbett D.S."/>
            <person name="Martin F."/>
            <person name="Nordberg H.P."/>
            <person name="Cantor M.N."/>
            <person name="Hua S.X."/>
        </authorList>
    </citation>
    <scope>NUCLEOTIDE SEQUENCE [LARGE SCALE GENOMIC DNA]</scope>
    <source>
        <strain evidence="2 3">LaAM-08-1</strain>
    </source>
</reference>
<dbReference type="InterPro" id="IPR019734">
    <property type="entry name" value="TPR_rpt"/>
</dbReference>
<dbReference type="Pfam" id="PF13374">
    <property type="entry name" value="TPR_10"/>
    <property type="match status" value="2"/>
</dbReference>
<gene>
    <name evidence="2" type="ORF">K443DRAFT_330790</name>
</gene>
<name>A0A0C9X272_9AGAR</name>
<dbReference type="SMART" id="SM00028">
    <property type="entry name" value="TPR"/>
    <property type="match status" value="5"/>
</dbReference>
<dbReference type="AlphaFoldDB" id="A0A0C9X272"/>
<sequence>MNVAAAVWLRFSRLGKNTDADEAIIYYREALTLIPLDHPRRPSFLSGFAAAVHARFTQFEEMEDLEEVVTLSQQALSLHPPDHPERPIYLYNLATAVHTRFRQLGRMKDLERAITHFREALTLRPPGDPHRSHSLDGLAKAIWDRFNQQGRMEDLEEALTLHREALALRPHGHPDYAHSLGNLANTLCTRFHQLGKMEDLEEALTYNREVLALHPVGHPDYSKCLTNLGSVLFTRFQQLGNIEDLESGITYYHKVLSLGPVGFLDHSGALNNLGNALHARFCQLGSVEDLEEEITLHREALALFPLDHPNRVNSLGTLGNALMARFSLLGGVEDLREAIAFYEEALALLPHDHPDVSNVFSNIARIACIFFNVLGDIESLEKGIDGFREALAFCPRDHPRYCGFLGNLSDAIFTRFEHSGKPEDLEEAFVLHDQAANHPTASSKDRLDVAIKWAYKARFYHHSSAMHAYSTAFHLLDRCLISRPDIESQQKFLATTHLSKTLAFDAASAAIDAQQVETAVEFLERGRALLWSKMNGYRRPLDALRLVDADLADRLLKLNTQLERLVLPSEFEVPNGPLTPSEFKLQRLRILSEEWEEVIKRVREVEGFSDFLQGAPFTTLQAAAAEGPVIVVNVSQFRSDAIILHINHPPILVPLPDLQLEDIASLVDQLASARNDAVGDPSKHIVPILRDLWDNVVSPVVDRLAKLGVPEKSRLWWCPTSMLCGLPLHASGPYQRNQRNLPDIYTSSYIPTVSALIRARSDTIGSSAELVPKLLVIGQPGESLPSVQEEIDGIQQLGDFVTVKLGEHADRDTVLDGLKQHSWVHFACHGHLGPNDQPFHASFELHGGSRLTLLDLIQARLPNAEFAFLSACHSATGEDLDTPDEAIHLAAALQFCGFRSVIGTLWAMDDKDGPTISKEFYNHIFRHPGRKVDSRDSAEALNLAVKAMRKRGVPLERWIMFVHTGA</sequence>
<dbReference type="Gene3D" id="1.25.40.10">
    <property type="entry name" value="Tetratricopeptide repeat domain"/>
    <property type="match status" value="3"/>
</dbReference>
<dbReference type="Proteomes" id="UP000054477">
    <property type="component" value="Unassembled WGS sequence"/>
</dbReference>
<keyword evidence="3" id="KW-1185">Reference proteome</keyword>
<proteinExistence type="predicted"/>
<evidence type="ECO:0000313" key="2">
    <source>
        <dbReference type="EMBL" id="KIJ95338.1"/>
    </source>
</evidence>